<reference evidence="15" key="1">
    <citation type="submission" date="2013-04" db="EMBL/GenBank/DDBJ databases">
        <authorList>
            <person name="Qu J."/>
            <person name="Murali S.C."/>
            <person name="Bandaranaike D."/>
            <person name="Bellair M."/>
            <person name="Blankenburg K."/>
            <person name="Chao H."/>
            <person name="Dinh H."/>
            <person name="Doddapaneni H."/>
            <person name="Downs B."/>
            <person name="Dugan-Rocha S."/>
            <person name="Elkadiri S."/>
            <person name="Gnanaolivu R.D."/>
            <person name="Hernandez B."/>
            <person name="Javaid M."/>
            <person name="Jayaseelan J.C."/>
            <person name="Lee S."/>
            <person name="Li M."/>
            <person name="Ming W."/>
            <person name="Munidasa M."/>
            <person name="Muniz J."/>
            <person name="Nguyen L."/>
            <person name="Ongeri F."/>
            <person name="Osuji N."/>
            <person name="Pu L.-L."/>
            <person name="Puazo M."/>
            <person name="Qu C."/>
            <person name="Quiroz J."/>
            <person name="Raj R."/>
            <person name="Weissenberger G."/>
            <person name="Xin Y."/>
            <person name="Zou X."/>
            <person name="Han Y."/>
            <person name="Richards S."/>
            <person name="Worley K."/>
            <person name="Muzny D."/>
            <person name="Gibbs R."/>
        </authorList>
    </citation>
    <scope>NUCLEOTIDE SEQUENCE</scope>
    <source>
        <strain evidence="15">Sampled in the wild</strain>
    </source>
</reference>
<dbReference type="GO" id="GO:0033617">
    <property type="term" value="P:mitochondrial respiratory chain complex IV assembly"/>
    <property type="evidence" value="ECO:0007669"/>
    <property type="project" value="TreeGrafter"/>
</dbReference>
<comment type="subcellular location">
    <subcellularLocation>
        <location evidence="1">Cytoplasm</location>
    </subcellularLocation>
    <subcellularLocation>
        <location evidence="2">Mitochondrion intermembrane space</location>
    </subcellularLocation>
</comment>
<dbReference type="EMBL" id="KZ308513">
    <property type="protein sequence ID" value="KAG8230800.1"/>
    <property type="molecule type" value="Genomic_DNA"/>
</dbReference>
<dbReference type="GO" id="GO:0016531">
    <property type="term" value="F:copper chaperone activity"/>
    <property type="evidence" value="ECO:0007669"/>
    <property type="project" value="InterPro"/>
</dbReference>
<gene>
    <name evidence="15" type="ORF">J437_LFUL010579</name>
</gene>
<dbReference type="AlphaFoldDB" id="A0A8K0K9D6"/>
<dbReference type="PROSITE" id="PS51808">
    <property type="entry name" value="CHCH"/>
    <property type="match status" value="1"/>
</dbReference>
<dbReference type="SUPFAM" id="SSF47072">
    <property type="entry name" value="Cysteine alpha-hairpin motif"/>
    <property type="match status" value="1"/>
</dbReference>
<evidence type="ECO:0000256" key="12">
    <source>
        <dbReference type="ARBA" id="ARBA00065132"/>
    </source>
</evidence>
<evidence type="ECO:0000256" key="5">
    <source>
        <dbReference type="ARBA" id="ARBA00022723"/>
    </source>
</evidence>
<keyword evidence="7 14" id="KW-0186">Copper</keyword>
<evidence type="ECO:0000256" key="14">
    <source>
        <dbReference type="PIRSR" id="PIRSR607745-1"/>
    </source>
</evidence>
<evidence type="ECO:0000256" key="6">
    <source>
        <dbReference type="ARBA" id="ARBA00022990"/>
    </source>
</evidence>
<protein>
    <recommendedName>
        <fullName evidence="13">Cytochrome c oxidase copper chaperone</fullName>
    </recommendedName>
</protein>
<feature type="binding site" evidence="14">
    <location>
        <position position="36"/>
    </location>
    <ligand>
        <name>Cu cation</name>
        <dbReference type="ChEBI" id="CHEBI:23378"/>
    </ligand>
</feature>
<keyword evidence="6" id="KW-0007">Acetylation</keyword>
<dbReference type="PANTHER" id="PTHR16719">
    <property type="entry name" value="CYTOCHROME C OXIDASE COPPER CHAPERONE"/>
    <property type="match status" value="1"/>
</dbReference>
<evidence type="ECO:0000256" key="9">
    <source>
        <dbReference type="ARBA" id="ARBA00023157"/>
    </source>
</evidence>
<evidence type="ECO:0000256" key="3">
    <source>
        <dbReference type="ARBA" id="ARBA00009241"/>
    </source>
</evidence>
<comment type="function">
    <text evidence="11">Copper metallochaperone essential for the assembly of the mitochondrial respiratory chain complex IV (CIV), also known as cytochrome c oxidase. Binds two copper ions and delivers them to the metallochaperone SCO1 which transports the copper ions to the Cu(A) site on the cytochrome c oxidase subunit II (MT-CO2/COX2).</text>
</comment>
<reference evidence="15" key="2">
    <citation type="submission" date="2017-10" db="EMBL/GenBank/DDBJ databases">
        <title>Ladona fulva Genome sequencing and assembly.</title>
        <authorList>
            <person name="Murali S."/>
            <person name="Richards S."/>
            <person name="Bandaranaike D."/>
            <person name="Bellair M."/>
            <person name="Blankenburg K."/>
            <person name="Chao H."/>
            <person name="Dinh H."/>
            <person name="Doddapaneni H."/>
            <person name="Dugan-Rocha S."/>
            <person name="Elkadiri S."/>
            <person name="Gnanaolivu R."/>
            <person name="Hernandez B."/>
            <person name="Skinner E."/>
            <person name="Javaid M."/>
            <person name="Lee S."/>
            <person name="Li M."/>
            <person name="Ming W."/>
            <person name="Munidasa M."/>
            <person name="Muniz J."/>
            <person name="Nguyen L."/>
            <person name="Hughes D."/>
            <person name="Osuji N."/>
            <person name="Pu L.-L."/>
            <person name="Puazo M."/>
            <person name="Qu C."/>
            <person name="Quiroz J."/>
            <person name="Raj R."/>
            <person name="Weissenberger G."/>
            <person name="Xin Y."/>
            <person name="Zou X."/>
            <person name="Han Y."/>
            <person name="Worley K."/>
            <person name="Muzny D."/>
            <person name="Gibbs R."/>
        </authorList>
    </citation>
    <scope>NUCLEOTIDE SEQUENCE</scope>
    <source>
        <strain evidence="15">Sampled in the wild</strain>
    </source>
</reference>
<evidence type="ECO:0000256" key="10">
    <source>
        <dbReference type="ARBA" id="ARBA00023186"/>
    </source>
</evidence>
<evidence type="ECO:0000256" key="8">
    <source>
        <dbReference type="ARBA" id="ARBA00023128"/>
    </source>
</evidence>
<dbReference type="InterPro" id="IPR009069">
    <property type="entry name" value="Cys_alpha_HP_mot_SF"/>
</dbReference>
<organism evidence="15 16">
    <name type="scientific">Ladona fulva</name>
    <name type="common">Scarce chaser dragonfly</name>
    <name type="synonym">Libellula fulva</name>
    <dbReference type="NCBI Taxonomy" id="123851"/>
    <lineage>
        <taxon>Eukaryota</taxon>
        <taxon>Metazoa</taxon>
        <taxon>Ecdysozoa</taxon>
        <taxon>Arthropoda</taxon>
        <taxon>Hexapoda</taxon>
        <taxon>Insecta</taxon>
        <taxon>Pterygota</taxon>
        <taxon>Palaeoptera</taxon>
        <taxon>Odonata</taxon>
        <taxon>Epiprocta</taxon>
        <taxon>Anisoptera</taxon>
        <taxon>Libelluloidea</taxon>
        <taxon>Libellulidae</taxon>
        <taxon>Ladona</taxon>
    </lineage>
</organism>
<evidence type="ECO:0000313" key="15">
    <source>
        <dbReference type="EMBL" id="KAG8230800.1"/>
    </source>
</evidence>
<dbReference type="GO" id="GO:0005758">
    <property type="term" value="C:mitochondrial intermembrane space"/>
    <property type="evidence" value="ECO:0007669"/>
    <property type="project" value="UniProtKB-SubCell"/>
</dbReference>
<keyword evidence="8" id="KW-0496">Mitochondrion</keyword>
<dbReference type="Pfam" id="PF05051">
    <property type="entry name" value="COX17"/>
    <property type="match status" value="1"/>
</dbReference>
<dbReference type="FunFam" id="1.10.287.1130:FF:000001">
    <property type="entry name" value="cytochrome c oxidase copper chaperone"/>
    <property type="match status" value="1"/>
</dbReference>
<keyword evidence="16" id="KW-1185">Reference proteome</keyword>
<dbReference type="GO" id="GO:0005507">
    <property type="term" value="F:copper ion binding"/>
    <property type="evidence" value="ECO:0007669"/>
    <property type="project" value="InterPro"/>
</dbReference>
<dbReference type="Proteomes" id="UP000792457">
    <property type="component" value="Unassembled WGS sequence"/>
</dbReference>
<dbReference type="PANTHER" id="PTHR16719:SF0">
    <property type="entry name" value="CYTOCHROME C OXIDASE COPPER CHAPERONE"/>
    <property type="match status" value="1"/>
</dbReference>
<evidence type="ECO:0000256" key="13">
    <source>
        <dbReference type="ARBA" id="ARBA00071062"/>
    </source>
</evidence>
<sequence length="76" mass="8720">MHYSHFNIQETSLCTKMGAKNVKPEVPSNEKKLKPCCACPETKKLRDACIIEKGEENCKDLIEAHKECMRKHGFKI</sequence>
<evidence type="ECO:0000256" key="7">
    <source>
        <dbReference type="ARBA" id="ARBA00023008"/>
    </source>
</evidence>
<evidence type="ECO:0000256" key="1">
    <source>
        <dbReference type="ARBA" id="ARBA00004496"/>
    </source>
</evidence>
<comment type="caution">
    <text evidence="15">The sequence shown here is derived from an EMBL/GenBank/DDBJ whole genome shotgun (WGS) entry which is preliminary data.</text>
</comment>
<comment type="subunit">
    <text evidence="12">Interacts with COA1. Interacts with the chaperone CHCHD4; this is important for correct folding and the formation of disulfide bonds that stabilize the structure.</text>
</comment>
<keyword evidence="4" id="KW-0963">Cytoplasm</keyword>
<evidence type="ECO:0000256" key="2">
    <source>
        <dbReference type="ARBA" id="ARBA00004569"/>
    </source>
</evidence>
<feature type="binding site" evidence="14">
    <location>
        <position position="37"/>
    </location>
    <ligand>
        <name>Cu cation</name>
        <dbReference type="ChEBI" id="CHEBI:23378"/>
    </ligand>
</feature>
<dbReference type="OrthoDB" id="1915887at2759"/>
<evidence type="ECO:0000256" key="11">
    <source>
        <dbReference type="ARBA" id="ARBA00055863"/>
    </source>
</evidence>
<comment type="similarity">
    <text evidence="3">Belongs to the COX17 family.</text>
</comment>
<keyword evidence="9" id="KW-1015">Disulfide bond</keyword>
<dbReference type="InterPro" id="IPR007745">
    <property type="entry name" value="Cyt_c_oxidase_Cu-chaperone"/>
</dbReference>
<evidence type="ECO:0000313" key="16">
    <source>
        <dbReference type="Proteomes" id="UP000792457"/>
    </source>
</evidence>
<name>A0A8K0K9D6_LADFU</name>
<evidence type="ECO:0000256" key="4">
    <source>
        <dbReference type="ARBA" id="ARBA00022490"/>
    </source>
</evidence>
<dbReference type="Gene3D" id="1.10.287.1130">
    <property type="entry name" value="CytochromE C oxidase copper chaperone"/>
    <property type="match status" value="1"/>
</dbReference>
<keyword evidence="10" id="KW-0143">Chaperone</keyword>
<proteinExistence type="inferred from homology"/>
<keyword evidence="5 14" id="KW-0479">Metal-binding</keyword>
<accession>A0A8K0K9D6</accession>